<evidence type="ECO:0000256" key="8">
    <source>
        <dbReference type="ARBA" id="ARBA00023163"/>
    </source>
</evidence>
<evidence type="ECO:0000256" key="9">
    <source>
        <dbReference type="PIRNR" id="PIRNR000774"/>
    </source>
</evidence>
<feature type="domain" description="RNA polymerase sigma factor 54 core-binding" evidence="11">
    <location>
        <begin position="84"/>
        <end position="278"/>
    </location>
</feature>
<dbReference type="RefSeq" id="WP_200522805.1">
    <property type="nucleotide sequence ID" value="NZ_JAEHNZ010000003.1"/>
</dbReference>
<evidence type="ECO:0000256" key="5">
    <source>
        <dbReference type="ARBA" id="ARBA00023015"/>
    </source>
</evidence>
<keyword evidence="3 9" id="KW-0808">Transferase</keyword>
<protein>
    <recommendedName>
        <fullName evidence="9">RNA polymerase sigma-54 factor</fullName>
    </recommendedName>
</protein>
<comment type="function">
    <text evidence="9">Sigma factors are initiation factors that promote the attachment of RNA polymerase to specific initiation sites and are then released.</text>
</comment>
<dbReference type="PROSITE" id="PS50044">
    <property type="entry name" value="SIGMA54_3"/>
    <property type="match status" value="1"/>
</dbReference>
<reference evidence="12 13" key="1">
    <citation type="journal article" date="2021" name="Pathogens">
        <title>Isolation and Characterization of Kingella bonacorsii sp. nov., A Novel Kingella Species Detected in a Stable Periodontitis Subject.</title>
        <authorList>
            <person name="Antezack A."/>
            <person name="Boxberger M."/>
            <person name="Rolland C."/>
            <person name="Monnet-Corti V."/>
            <person name="La Scola B."/>
        </authorList>
    </citation>
    <scope>NUCLEOTIDE SEQUENCE [LARGE SCALE GENOMIC DNA]</scope>
    <source>
        <strain evidence="12 13">Marseille-Q4569</strain>
    </source>
</reference>
<evidence type="ECO:0000259" key="11">
    <source>
        <dbReference type="Pfam" id="PF04963"/>
    </source>
</evidence>
<dbReference type="Gene3D" id="1.10.10.60">
    <property type="entry name" value="Homeodomain-like"/>
    <property type="match status" value="1"/>
</dbReference>
<dbReference type="Pfam" id="PF04963">
    <property type="entry name" value="Sigma54_CBD"/>
    <property type="match status" value="1"/>
</dbReference>
<keyword evidence="4 9" id="KW-0548">Nucleotidyltransferase</keyword>
<dbReference type="InterPro" id="IPR007046">
    <property type="entry name" value="RNA_pol_sigma_54_core-bd"/>
</dbReference>
<evidence type="ECO:0000259" key="10">
    <source>
        <dbReference type="Pfam" id="PF04552"/>
    </source>
</evidence>
<keyword evidence="8 9" id="KW-0804">Transcription</keyword>
<evidence type="ECO:0000256" key="4">
    <source>
        <dbReference type="ARBA" id="ARBA00022695"/>
    </source>
</evidence>
<sequence>MSSTNIQLKLRQTQQLSQNMQQSLRVLQMSGIEIEREVEDWLADNPLLDRVEQPEKTYEPPQTTADIAKRGVSLDDDDSSAWENLAQEETLNAYLHKQVAEHPLTPSEAARVHILIDFLDDKGYLTESIEEIIEHTPLEWMLEEDDMEIALEHLRAFDPAGIATPDLTQSLLYQLDRLPLSEARRCAAQIITRHLDQITQNTPKNLNRFSKLLPEYSETVLRDALEIITNLRPYPSYGFASEEPTQYVRPDVFVQKNDKGEWYAISNEESLPQIKINTEIIEALQEESNLDPIWREKINGAKQKIDMLQQRKSTILRVAEYILAHQQDFFYFGEIGLVPMLLKDCAKHLELAESTISRAVSNKYLACPQGLFALRYFFSQNAAINDSETGNAISANAIKSVIAQIVEHEDKSKPHSDCSLHRLLQQQGINIARRTVAKYREQLGIPTVQQRRE</sequence>
<proteinExistence type="inferred from homology"/>
<dbReference type="Proteomes" id="UP000614058">
    <property type="component" value="Unassembled WGS sequence"/>
</dbReference>
<comment type="caution">
    <text evidence="12">The sequence shown here is derived from an EMBL/GenBank/DDBJ whole genome shotgun (WGS) entry which is preliminary data.</text>
</comment>
<evidence type="ECO:0000313" key="13">
    <source>
        <dbReference type="Proteomes" id="UP000614058"/>
    </source>
</evidence>
<evidence type="ECO:0000256" key="1">
    <source>
        <dbReference type="ARBA" id="ARBA00008798"/>
    </source>
</evidence>
<keyword evidence="6 9" id="KW-0731">Sigma factor</keyword>
<dbReference type="Gene3D" id="1.10.10.1330">
    <property type="entry name" value="RNA polymerase sigma-54 factor, core-binding domain"/>
    <property type="match status" value="1"/>
</dbReference>
<feature type="domain" description="RNA polymerase sigma factor 54 DNA-binding" evidence="10">
    <location>
        <begin position="295"/>
        <end position="452"/>
    </location>
</feature>
<organism evidence="12 13">
    <name type="scientific">Kingella bonacorsii</name>
    <dbReference type="NCBI Taxonomy" id="2796361"/>
    <lineage>
        <taxon>Bacteria</taxon>
        <taxon>Pseudomonadati</taxon>
        <taxon>Pseudomonadota</taxon>
        <taxon>Betaproteobacteria</taxon>
        <taxon>Neisseriales</taxon>
        <taxon>Neisseriaceae</taxon>
        <taxon>Kingella</taxon>
    </lineage>
</organism>
<dbReference type="PANTHER" id="PTHR32248">
    <property type="entry name" value="RNA POLYMERASE SIGMA-54 FACTOR"/>
    <property type="match status" value="1"/>
</dbReference>
<dbReference type="Pfam" id="PF04552">
    <property type="entry name" value="Sigma54_DBD"/>
    <property type="match status" value="1"/>
</dbReference>
<dbReference type="PIRSF" id="PIRSF000774">
    <property type="entry name" value="RpoN"/>
    <property type="match status" value="1"/>
</dbReference>
<dbReference type="PROSITE" id="PS00718">
    <property type="entry name" value="SIGMA54_2"/>
    <property type="match status" value="1"/>
</dbReference>
<name>A0ABS1BUA0_9NEIS</name>
<keyword evidence="2 9" id="KW-0240">DNA-directed RNA polymerase</keyword>
<accession>A0ABS1BUA0</accession>
<evidence type="ECO:0000256" key="7">
    <source>
        <dbReference type="ARBA" id="ARBA00023125"/>
    </source>
</evidence>
<dbReference type="Pfam" id="PF00309">
    <property type="entry name" value="Sigma54_AID"/>
    <property type="match status" value="1"/>
</dbReference>
<dbReference type="InterPro" id="IPR007634">
    <property type="entry name" value="RNA_pol_sigma_54_DNA-bd"/>
</dbReference>
<dbReference type="EMBL" id="JAEHNZ010000003">
    <property type="protein sequence ID" value="MBK0396733.1"/>
    <property type="molecule type" value="Genomic_DNA"/>
</dbReference>
<dbReference type="NCBIfam" id="TIGR02395">
    <property type="entry name" value="rpoN_sigma"/>
    <property type="match status" value="1"/>
</dbReference>
<evidence type="ECO:0000313" key="12">
    <source>
        <dbReference type="EMBL" id="MBK0396733.1"/>
    </source>
</evidence>
<dbReference type="PANTHER" id="PTHR32248:SF4">
    <property type="entry name" value="RNA POLYMERASE SIGMA-54 FACTOR"/>
    <property type="match status" value="1"/>
</dbReference>
<keyword evidence="7 9" id="KW-0238">DNA-binding</keyword>
<comment type="similarity">
    <text evidence="1 9">Belongs to the sigma-54 factor family.</text>
</comment>
<gene>
    <name evidence="12" type="primary">rpoN</name>
    <name evidence="12" type="ORF">JDW22_09160</name>
</gene>
<dbReference type="PRINTS" id="PR00045">
    <property type="entry name" value="SIGMA54FCT"/>
</dbReference>
<evidence type="ECO:0000256" key="6">
    <source>
        <dbReference type="ARBA" id="ARBA00023082"/>
    </source>
</evidence>
<dbReference type="InterPro" id="IPR038709">
    <property type="entry name" value="RpoN_core-bd_sf"/>
</dbReference>
<keyword evidence="5 9" id="KW-0805">Transcription regulation</keyword>
<evidence type="ECO:0000256" key="3">
    <source>
        <dbReference type="ARBA" id="ARBA00022679"/>
    </source>
</evidence>
<dbReference type="InterPro" id="IPR000394">
    <property type="entry name" value="RNA_pol_sigma_54"/>
</dbReference>
<keyword evidence="13" id="KW-1185">Reference proteome</keyword>
<evidence type="ECO:0000256" key="2">
    <source>
        <dbReference type="ARBA" id="ARBA00022478"/>
    </source>
</evidence>